<protein>
    <recommendedName>
        <fullName evidence="3">DUF4417 domain-containing protein</fullName>
    </recommendedName>
</protein>
<dbReference type="InterPro" id="IPR025530">
    <property type="entry name" value="DUF4417"/>
</dbReference>
<sequence>MSTNSFFDGWRPQLVESANFVGDFDIPQIEALPDIVPLPKRLVRFDHRGSESNHQGWIHCYTYDQRFTQLVNHTEKYLQEIRAFDGFITPDCSLYRGAPLAVQIGNTYMNRAVGSYMQHHGIPVICNIRWADQSSYSFCFDGAPRNSTIACSNHGCYRSREDKYQFEAGFDQMMSELTPRRVILHGTPMPQLNEKYGKEVEIVYYPSDFAQTRRGF</sequence>
<keyword evidence="2" id="KW-1185">Reference proteome</keyword>
<dbReference type="Proteomes" id="UP000228976">
    <property type="component" value="Unassembled WGS sequence"/>
</dbReference>
<dbReference type="EMBL" id="MWWU01000005">
    <property type="protein sequence ID" value="OZG55108.1"/>
    <property type="molecule type" value="Genomic_DNA"/>
</dbReference>
<dbReference type="OrthoDB" id="9800801at2"/>
<comment type="caution">
    <text evidence="1">The sequence shown here is derived from an EMBL/GenBank/DDBJ whole genome shotgun (WGS) entry which is preliminary data.</text>
</comment>
<evidence type="ECO:0000313" key="1">
    <source>
        <dbReference type="EMBL" id="OZG55108.1"/>
    </source>
</evidence>
<dbReference type="AlphaFoldDB" id="A0A261F7N9"/>
<reference evidence="1 2" key="1">
    <citation type="journal article" date="2017" name="BMC Genomics">
        <title>Comparative genomic and phylogenomic analyses of the Bifidobacteriaceae family.</title>
        <authorList>
            <person name="Lugli G.A."/>
            <person name="Milani C."/>
            <person name="Turroni F."/>
            <person name="Duranti S."/>
            <person name="Mancabelli L."/>
            <person name="Mangifesta M."/>
            <person name="Ferrario C."/>
            <person name="Modesto M."/>
            <person name="Mattarelli P."/>
            <person name="Jiri K."/>
            <person name="van Sinderen D."/>
            <person name="Ventura M."/>
        </authorList>
    </citation>
    <scope>NUCLEOTIDE SEQUENCE [LARGE SCALE GENOMIC DNA]</scope>
    <source>
        <strain evidence="1 2">LMG 21773</strain>
    </source>
</reference>
<proteinExistence type="predicted"/>
<dbReference type="Pfam" id="PF14386">
    <property type="entry name" value="DUF4417"/>
    <property type="match status" value="1"/>
</dbReference>
<organism evidence="1 2">
    <name type="scientific">Aeriscardovia aeriphila</name>
    <dbReference type="NCBI Taxonomy" id="218139"/>
    <lineage>
        <taxon>Bacteria</taxon>
        <taxon>Bacillati</taxon>
        <taxon>Actinomycetota</taxon>
        <taxon>Actinomycetes</taxon>
        <taxon>Bifidobacteriales</taxon>
        <taxon>Bifidobacteriaceae</taxon>
        <taxon>Aeriscardovia</taxon>
    </lineage>
</organism>
<accession>A0A261F7N9</accession>
<dbReference type="RefSeq" id="WP_094690318.1">
    <property type="nucleotide sequence ID" value="NZ_JACBYZ010000001.1"/>
</dbReference>
<evidence type="ECO:0000313" key="2">
    <source>
        <dbReference type="Proteomes" id="UP000228976"/>
    </source>
</evidence>
<gene>
    <name evidence="1" type="ORF">AEAE_1230</name>
</gene>
<name>A0A261F7N9_9BIFI</name>
<evidence type="ECO:0008006" key="3">
    <source>
        <dbReference type="Google" id="ProtNLM"/>
    </source>
</evidence>